<evidence type="ECO:0000313" key="1">
    <source>
        <dbReference type="EMBL" id="RXH85600.1"/>
    </source>
</evidence>
<name>A0A498IQR7_MALDO</name>
<evidence type="ECO:0000313" key="2">
    <source>
        <dbReference type="Proteomes" id="UP000290289"/>
    </source>
</evidence>
<reference evidence="1 2" key="1">
    <citation type="submission" date="2018-10" db="EMBL/GenBank/DDBJ databases">
        <title>A high-quality apple genome assembly.</title>
        <authorList>
            <person name="Hu J."/>
        </authorList>
    </citation>
    <scope>NUCLEOTIDE SEQUENCE [LARGE SCALE GENOMIC DNA]</scope>
    <source>
        <strain evidence="2">cv. HFTH1</strain>
        <tissue evidence="1">Young leaf</tissue>
    </source>
</reference>
<dbReference type="Proteomes" id="UP000290289">
    <property type="component" value="Chromosome 10"/>
</dbReference>
<protein>
    <submittedName>
        <fullName evidence="1">Uncharacterized protein</fullName>
    </submittedName>
</protein>
<organism evidence="1 2">
    <name type="scientific">Malus domestica</name>
    <name type="common">Apple</name>
    <name type="synonym">Pyrus malus</name>
    <dbReference type="NCBI Taxonomy" id="3750"/>
    <lineage>
        <taxon>Eukaryota</taxon>
        <taxon>Viridiplantae</taxon>
        <taxon>Streptophyta</taxon>
        <taxon>Embryophyta</taxon>
        <taxon>Tracheophyta</taxon>
        <taxon>Spermatophyta</taxon>
        <taxon>Magnoliopsida</taxon>
        <taxon>eudicotyledons</taxon>
        <taxon>Gunneridae</taxon>
        <taxon>Pentapetalae</taxon>
        <taxon>rosids</taxon>
        <taxon>fabids</taxon>
        <taxon>Rosales</taxon>
        <taxon>Rosaceae</taxon>
        <taxon>Amygdaloideae</taxon>
        <taxon>Maleae</taxon>
        <taxon>Malus</taxon>
    </lineage>
</organism>
<dbReference type="AlphaFoldDB" id="A0A498IQR7"/>
<accession>A0A498IQR7</accession>
<comment type="caution">
    <text evidence="1">The sequence shown here is derived from an EMBL/GenBank/DDBJ whole genome shotgun (WGS) entry which is preliminary data.</text>
</comment>
<dbReference type="EMBL" id="RDQH01000336">
    <property type="protein sequence ID" value="RXH85600.1"/>
    <property type="molecule type" value="Genomic_DNA"/>
</dbReference>
<keyword evidence="2" id="KW-1185">Reference proteome</keyword>
<sequence>MHYKNTTDELLNHYKVTTKTLQCSRKTRNKQRNFKCVSERKLGTCSKIFVSWKFPIVGLPLVLWKILVLSAFPLERVLETRELLHEDFLCFFEGDLHCTETLQRLGSNFLPPHIHIYSTIYIVIRGVPFRVPITLKNMNIVIMHYVTEAC</sequence>
<gene>
    <name evidence="1" type="ORF">DVH24_009421</name>
</gene>
<proteinExistence type="predicted"/>